<dbReference type="GO" id="GO:0051301">
    <property type="term" value="P:cell division"/>
    <property type="evidence" value="ECO:0007669"/>
    <property type="project" value="UniProtKB-KW"/>
</dbReference>
<evidence type="ECO:0000313" key="8">
    <source>
        <dbReference type="Proteomes" id="UP000281708"/>
    </source>
</evidence>
<dbReference type="Gene3D" id="3.40.50.300">
    <property type="entry name" value="P-loop containing nucleotide triphosphate hydrolases"/>
    <property type="match status" value="4"/>
</dbReference>
<evidence type="ECO:0000256" key="5">
    <source>
        <dbReference type="SAM" id="Phobius"/>
    </source>
</evidence>
<dbReference type="PROSITE" id="PS50901">
    <property type="entry name" value="FTSK"/>
    <property type="match status" value="2"/>
</dbReference>
<dbReference type="InterPro" id="IPR050206">
    <property type="entry name" value="FtsK/SpoIIIE/SftA"/>
</dbReference>
<feature type="domain" description="FtsK" evidence="6">
    <location>
        <begin position="713"/>
        <end position="903"/>
    </location>
</feature>
<keyword evidence="5" id="KW-1133">Transmembrane helix</keyword>
<comment type="caution">
    <text evidence="7">The sequence shown here is derived from an EMBL/GenBank/DDBJ whole genome shotgun (WGS) entry which is preliminary data.</text>
</comment>
<reference evidence="7 8" key="1">
    <citation type="submission" date="2018-10" db="EMBL/GenBank/DDBJ databases">
        <title>Marmoricola sp. 4Q3S-7 whole genome shotgun sequence.</title>
        <authorList>
            <person name="Li F."/>
        </authorList>
    </citation>
    <scope>NUCLEOTIDE SEQUENCE [LARGE SCALE GENOMIC DNA]</scope>
    <source>
        <strain evidence="7 8">4Q3S-7</strain>
    </source>
</reference>
<gene>
    <name evidence="7" type="ORF">D9V37_17175</name>
</gene>
<dbReference type="EMBL" id="RDBE01000010">
    <property type="protein sequence ID" value="RLV47851.1"/>
    <property type="molecule type" value="Genomic_DNA"/>
</dbReference>
<keyword evidence="7" id="KW-0131">Cell cycle</keyword>
<evidence type="ECO:0000259" key="6">
    <source>
        <dbReference type="PROSITE" id="PS50901"/>
    </source>
</evidence>
<keyword evidence="5" id="KW-0812">Transmembrane</keyword>
<feature type="binding site" evidence="3">
    <location>
        <begin position="731"/>
        <end position="738"/>
    </location>
    <ligand>
        <name>ATP</name>
        <dbReference type="ChEBI" id="CHEBI:30616"/>
    </ligand>
</feature>
<dbReference type="InterPro" id="IPR003593">
    <property type="entry name" value="AAA+_ATPase"/>
</dbReference>
<feature type="domain" description="FtsK" evidence="6">
    <location>
        <begin position="1046"/>
        <end position="1241"/>
    </location>
</feature>
<evidence type="ECO:0000256" key="3">
    <source>
        <dbReference type="PROSITE-ProRule" id="PRU00289"/>
    </source>
</evidence>
<dbReference type="Proteomes" id="UP000281708">
    <property type="component" value="Unassembled WGS sequence"/>
</dbReference>
<dbReference type="SMART" id="SM00382">
    <property type="entry name" value="AAA"/>
    <property type="match status" value="3"/>
</dbReference>
<organism evidence="7 8">
    <name type="scientific">Nocardioides mangrovicus</name>
    <dbReference type="NCBI Taxonomy" id="2478913"/>
    <lineage>
        <taxon>Bacteria</taxon>
        <taxon>Bacillati</taxon>
        <taxon>Actinomycetota</taxon>
        <taxon>Actinomycetes</taxon>
        <taxon>Propionibacteriales</taxon>
        <taxon>Nocardioidaceae</taxon>
        <taxon>Nocardioides</taxon>
    </lineage>
</organism>
<keyword evidence="8" id="KW-1185">Reference proteome</keyword>
<dbReference type="SUPFAM" id="SSF52540">
    <property type="entry name" value="P-loop containing nucleoside triphosphate hydrolases"/>
    <property type="match status" value="3"/>
</dbReference>
<keyword evidence="1 3" id="KW-0547">Nucleotide-binding</keyword>
<dbReference type="PANTHER" id="PTHR22683:SF1">
    <property type="entry name" value="TYPE VII SECRETION SYSTEM PROTEIN ESSC"/>
    <property type="match status" value="1"/>
</dbReference>
<dbReference type="InterPro" id="IPR002543">
    <property type="entry name" value="FtsK_dom"/>
</dbReference>
<dbReference type="PANTHER" id="PTHR22683">
    <property type="entry name" value="SPORULATION PROTEIN RELATED"/>
    <property type="match status" value="1"/>
</dbReference>
<feature type="region of interest" description="Disordered" evidence="4">
    <location>
        <begin position="266"/>
        <end position="301"/>
    </location>
</feature>
<keyword evidence="5" id="KW-0472">Membrane</keyword>
<dbReference type="RefSeq" id="WP_121807357.1">
    <property type="nucleotide sequence ID" value="NZ_RDBE01000010.1"/>
</dbReference>
<evidence type="ECO:0000256" key="2">
    <source>
        <dbReference type="ARBA" id="ARBA00022840"/>
    </source>
</evidence>
<protein>
    <submittedName>
        <fullName evidence="7">Cell division-like protein</fullName>
    </submittedName>
</protein>
<evidence type="ECO:0000313" key="7">
    <source>
        <dbReference type="EMBL" id="RLV47851.1"/>
    </source>
</evidence>
<dbReference type="OrthoDB" id="9807790at2"/>
<feature type="transmembrane region" description="Helical" evidence="5">
    <location>
        <begin position="307"/>
        <end position="325"/>
    </location>
</feature>
<dbReference type="Pfam" id="PF01580">
    <property type="entry name" value="FtsK_SpoIIIE"/>
    <property type="match status" value="2"/>
</dbReference>
<evidence type="ECO:0000256" key="1">
    <source>
        <dbReference type="ARBA" id="ARBA00022741"/>
    </source>
</evidence>
<dbReference type="GO" id="GO:0005524">
    <property type="term" value="F:ATP binding"/>
    <property type="evidence" value="ECO:0007669"/>
    <property type="project" value="UniProtKB-UniRule"/>
</dbReference>
<keyword evidence="7" id="KW-0132">Cell division</keyword>
<feature type="binding site" evidence="3">
    <location>
        <begin position="1064"/>
        <end position="1071"/>
    </location>
    <ligand>
        <name>ATP</name>
        <dbReference type="ChEBI" id="CHEBI:30616"/>
    </ligand>
</feature>
<keyword evidence="2 3" id="KW-0067">ATP-binding</keyword>
<dbReference type="GO" id="GO:0003677">
    <property type="term" value="F:DNA binding"/>
    <property type="evidence" value="ECO:0007669"/>
    <property type="project" value="InterPro"/>
</dbReference>
<dbReference type="InterPro" id="IPR027417">
    <property type="entry name" value="P-loop_NTPase"/>
</dbReference>
<proteinExistence type="predicted"/>
<accession>A0A3L8NYL0</accession>
<evidence type="ECO:0000256" key="4">
    <source>
        <dbReference type="SAM" id="MobiDB-lite"/>
    </source>
</evidence>
<dbReference type="CDD" id="cd01127">
    <property type="entry name" value="TrwB_TraG_TraD_VirD4"/>
    <property type="match status" value="1"/>
</dbReference>
<sequence length="1537" mass="163793">MRLLITAVIDGDPVDLAIDAEDDARVRDLATVIAGAYPRVHAAALAAAAPVGAPSLRVVGRSEESTPRLPPPDLFCDTDLLDPDEPLTHSRVRHGVVLGVGKPAPGSFAEPAGLLEVRISSGAGAGTVARLGAGEYTVGGGADCDVVLPDLGLPERCLCLLVRVDGTVELVPDAGVVGRSRPAPVRARPLEGPIVLDIHKQRVPKKPKPGSTLPDGTVTADPMGDIPLLHMDRKPVEAPQDWPVGQTLAVGTTLLDLVRVSAPDASLSPNPAGATLDYNRPPRLLPPDRRTSFGLPNEPQRPEKTPIPLLMIFIPIALGGAMLAITHSAYSLLFMLMSPMMAIGNYVSGKRSGKQRYTDQASDYAERMHKIQQDALAALVEERTARRRDFADPAEIIMTAVGPRSRLWERRQTDPDFLVARLGTADQPSDVTVSNPARESHEGDLAWTAPDVPVTVDLAEVGVTGIAGPAEERLGLARWIIGQTAVLQTPADVDMVLLTDVGGDADWNWVRWLPHVRSDAGDSELVHIGVDEESTARRVSELMAEMQQRHEALGEGSGGLGGGANKLAAFQPMLIVLDGARRLRLLPGVPELLQLGPRVRMYFVCLDADARLLPEECNAVVNAVHGDFSLSVTGRPVVEGVRPDLVSISWAEMLARTLAPIRDVSDVEAGGSLPGSSRLLSVIRLDPPSVEAVLERWTSVGRTTEAVIGESADGAFAIDMVRDGPHGLVAGTTGAGKSELLQTIIASLAINNRPDEMNYVLIDYKGGAAFKDCNNLPHTVGMVTDLDGHLTTRALESLGAELRRREHQLAAADAKDIEDYLAAKGPDDEPMPRLLIVIDEFAALVAELPDFVTGLVDIARRGRSLGVHLILATQRPAGVVSAEIKSNTNLRIALRVTDSGDSSDVIEAPDAAQIAKATPGRAYARLGHSSLIPFQSSRVGGRPRGEDAPADINLRQVAFASLGTPEERRAAAEEDISIPTDLAAFVTSAREASARSGIVAPPSPWLPAMPEIVTLDQLLEEFPAAVPSEDRLVLPFGMVDVPSEQRRDVAGYDLARGGHLAVVAAPRAGRSTLLRALAGAVARFTSPADVQVYGVDCGNNALLPLVGLPHVGAVVTRDQRDRMDRLVSRLQAVITERQQSLALGGYADVTEQRASVAPEERLPYLLVLFDRWEGFFQAYDEIDGGRLVAAWQQILQEGAAVGIKVVVTGDRTLTLGRMSTLIDDKLMMRMVDMTDFGTIGMSSKQVPSSLSEGRGFRAEGLRETQVALLAEDPAGTAQVGALQEIGREAETRYADLPRERRPFRLDVLPVQIGLAEATALQERPLGDSELVLAVGGDTLGLRTLDAFEHGPALLVTGPRRSGRSTVLRTMATFALTSGWKVVVVTPRLSPLRDLCATSPDVYGPFDDSSDQTEVTALFAELRDESGPVLTLVDDVELIGADGWLPELLGDHIDLLRDSGSVLAAAGSPADMGGLYRGPTVALKRSGSGLMLAPASTSDPDMFGARMARSLIGLPMPPGGGYLMRTGSAERVQVIWPE</sequence>
<name>A0A3L8NYL0_9ACTN</name>